<keyword evidence="3" id="KW-1185">Reference proteome</keyword>
<organism evidence="2 3">
    <name type="scientific">Hymenolepis diminuta</name>
    <name type="common">Rat tapeworm</name>
    <dbReference type="NCBI Taxonomy" id="6216"/>
    <lineage>
        <taxon>Eukaryota</taxon>
        <taxon>Metazoa</taxon>
        <taxon>Spiralia</taxon>
        <taxon>Lophotrochozoa</taxon>
        <taxon>Platyhelminthes</taxon>
        <taxon>Cestoda</taxon>
        <taxon>Eucestoda</taxon>
        <taxon>Cyclophyllidea</taxon>
        <taxon>Hymenolepididae</taxon>
        <taxon>Hymenolepis</taxon>
    </lineage>
</organism>
<evidence type="ECO:0000313" key="3">
    <source>
        <dbReference type="Proteomes" id="UP000321570"/>
    </source>
</evidence>
<feature type="domain" description="DUF7041" evidence="1">
    <location>
        <begin position="1"/>
        <end position="48"/>
    </location>
</feature>
<evidence type="ECO:0000313" key="2">
    <source>
        <dbReference type="EMBL" id="VUZ47886.1"/>
    </source>
</evidence>
<gene>
    <name evidence="2" type="ORF">WMSIL1_LOCUS7339</name>
</gene>
<protein>
    <recommendedName>
        <fullName evidence="1">DUF7041 domain-containing protein</fullName>
    </recommendedName>
</protein>
<evidence type="ECO:0000259" key="1">
    <source>
        <dbReference type="Pfam" id="PF23055"/>
    </source>
</evidence>
<dbReference type="Pfam" id="PF23055">
    <property type="entry name" value="DUF7041"/>
    <property type="match status" value="1"/>
</dbReference>
<accession>A0A564YL00</accession>
<dbReference type="Proteomes" id="UP000321570">
    <property type="component" value="Unassembled WGS sequence"/>
</dbReference>
<sequence>MFQHAFSALPTDVAAEVIDIVDRAPEDNSYDTFKKAVVGRLSDSQEKTCAITALASRTRRSHSFPSQKLKAHVIDNMEGQCHFEVEG</sequence>
<proteinExistence type="predicted"/>
<dbReference type="AlphaFoldDB" id="A0A564YL00"/>
<dbReference type="InterPro" id="IPR055469">
    <property type="entry name" value="DUF7041"/>
</dbReference>
<reference evidence="2 3" key="1">
    <citation type="submission" date="2019-07" db="EMBL/GenBank/DDBJ databases">
        <authorList>
            <person name="Jastrzebski P J."/>
            <person name="Paukszto L."/>
            <person name="Jastrzebski P J."/>
        </authorList>
    </citation>
    <scope>NUCLEOTIDE SEQUENCE [LARGE SCALE GENOMIC DNA]</scope>
    <source>
        <strain evidence="2 3">WMS-il1</strain>
    </source>
</reference>
<name>A0A564YL00_HYMDI</name>
<dbReference type="EMBL" id="CABIJS010000256">
    <property type="protein sequence ID" value="VUZ47886.1"/>
    <property type="molecule type" value="Genomic_DNA"/>
</dbReference>